<comment type="caution">
    <text evidence="1">The sequence shown here is derived from an EMBL/GenBank/DDBJ whole genome shotgun (WGS) entry which is preliminary data.</text>
</comment>
<sequence>MKRGWKHHLFQAVGDGQITPVAWDIPITGATVTRDLSGPSVFGGSLQPEIPRLMRDGETLIANWKSVIVSERDGVIQGVSIVRDSPVDEQVMTIDGIGFAGYPTGLPFVDEFKGIRVDPIDMVRKIWDHLQSRPQGDLGVAVDDTTSSATIGTEERDVSFETSEGESVEFEAGPYVLAWWKTDDCGKEIDDLAEYTPFDYRMEHAWADDRNSFTSFLRIGTPKIGVRRKARFVVGVNVISHPNIDRAGEDYANEVLCLGSGESSKMRKGTATRVTDRLRRAVVIADKSKRSNSAAEKLAASELKYRMGDPDITEITVIDHGLARFGTWELGDEVLVTIPAGWLGRQDMWCRIVTERWDCDKDQMSLTLQKV</sequence>
<proteinExistence type="predicted"/>
<dbReference type="SUPFAM" id="SSF69279">
    <property type="entry name" value="Phage tail proteins"/>
    <property type="match status" value="1"/>
</dbReference>
<keyword evidence="2" id="KW-1185">Reference proteome</keyword>
<evidence type="ECO:0000313" key="2">
    <source>
        <dbReference type="Proteomes" id="UP000253509"/>
    </source>
</evidence>
<dbReference type="EMBL" id="QNSB01000003">
    <property type="protein sequence ID" value="RBP73097.1"/>
    <property type="molecule type" value="Genomic_DNA"/>
</dbReference>
<protein>
    <recommendedName>
        <fullName evidence="3">Minor tail protein</fullName>
    </recommendedName>
</protein>
<dbReference type="AlphaFoldDB" id="A0A366IKY7"/>
<organism evidence="1 2">
    <name type="scientific">Brevibacterium celere</name>
    <dbReference type="NCBI Taxonomy" id="225845"/>
    <lineage>
        <taxon>Bacteria</taxon>
        <taxon>Bacillati</taxon>
        <taxon>Actinomycetota</taxon>
        <taxon>Actinomycetes</taxon>
        <taxon>Micrococcales</taxon>
        <taxon>Brevibacteriaceae</taxon>
        <taxon>Brevibacterium</taxon>
    </lineage>
</organism>
<gene>
    <name evidence="1" type="ORF">DFO65_103395</name>
</gene>
<accession>A0A366IKY7</accession>
<dbReference type="Proteomes" id="UP000253509">
    <property type="component" value="Unassembled WGS sequence"/>
</dbReference>
<evidence type="ECO:0000313" key="1">
    <source>
        <dbReference type="EMBL" id="RBP73097.1"/>
    </source>
</evidence>
<reference evidence="1 2" key="1">
    <citation type="submission" date="2018-06" db="EMBL/GenBank/DDBJ databases">
        <title>Freshwater and sediment microbial communities from various areas in North America, analyzing microbe dynamics in response to fracking.</title>
        <authorList>
            <person name="Lamendella R."/>
        </authorList>
    </citation>
    <scope>NUCLEOTIDE SEQUENCE [LARGE SCALE GENOMIC DNA]</scope>
    <source>
        <strain evidence="1 2">3b_TX</strain>
    </source>
</reference>
<name>A0A366IKY7_9MICO</name>
<dbReference type="RefSeq" id="WP_113903550.1">
    <property type="nucleotide sequence ID" value="NZ_QNSB01000003.1"/>
</dbReference>
<evidence type="ECO:0008006" key="3">
    <source>
        <dbReference type="Google" id="ProtNLM"/>
    </source>
</evidence>